<sequence>MEVECALCFAKTLLLTRWKGLRFTNTGKTAVLLNGSNNIRVTRNTFALPAIGGDLIWLQVSGVNSHHNRIDRNDFGNKTDTAPLIAYQGDGNGNISQFDVIEYNYFHDVGPWVSNGKETIRLGLSSVSLSSGFNTIQYNLFENYRRRTGDRIGQKRQQYGPL</sequence>
<protein>
    <submittedName>
        <fullName evidence="1">Uncharacterized protein</fullName>
    </submittedName>
</protein>
<name>A0ABM8VIR4_9BACL</name>
<dbReference type="Pfam" id="PF14592">
    <property type="entry name" value="Chondroitinas_B"/>
    <property type="match status" value="1"/>
</dbReference>
<keyword evidence="2" id="KW-1185">Reference proteome</keyword>
<dbReference type="InterPro" id="IPR039513">
    <property type="entry name" value="PL-6"/>
</dbReference>
<dbReference type="Proteomes" id="UP000730618">
    <property type="component" value="Unassembled WGS sequence"/>
</dbReference>
<gene>
    <name evidence="1" type="ORF">PAECIP111802_03255</name>
</gene>
<evidence type="ECO:0000313" key="2">
    <source>
        <dbReference type="Proteomes" id="UP000730618"/>
    </source>
</evidence>
<organism evidence="1 2">
    <name type="scientific">Paenibacillus allorhizosphaerae</name>
    <dbReference type="NCBI Taxonomy" id="2849866"/>
    <lineage>
        <taxon>Bacteria</taxon>
        <taxon>Bacillati</taxon>
        <taxon>Bacillota</taxon>
        <taxon>Bacilli</taxon>
        <taxon>Bacillales</taxon>
        <taxon>Paenibacillaceae</taxon>
        <taxon>Paenibacillus</taxon>
    </lineage>
</organism>
<evidence type="ECO:0000313" key="1">
    <source>
        <dbReference type="EMBL" id="CAG7644404.1"/>
    </source>
</evidence>
<proteinExistence type="predicted"/>
<reference evidence="1 2" key="1">
    <citation type="submission" date="2021-06" db="EMBL/GenBank/DDBJ databases">
        <authorList>
            <person name="Criscuolo A."/>
        </authorList>
    </citation>
    <scope>NUCLEOTIDE SEQUENCE [LARGE SCALE GENOMIC DNA]</scope>
    <source>
        <strain evidence="2">CIP 111802</strain>
    </source>
</reference>
<comment type="caution">
    <text evidence="1">The sequence shown here is derived from an EMBL/GenBank/DDBJ whole genome shotgun (WGS) entry which is preliminary data.</text>
</comment>
<dbReference type="EMBL" id="CAJVCE010000008">
    <property type="protein sequence ID" value="CAG7644404.1"/>
    <property type="molecule type" value="Genomic_DNA"/>
</dbReference>
<accession>A0ABM8VIR4</accession>